<gene>
    <name evidence="1" type="primary">105626967</name>
</gene>
<dbReference type="OrthoDB" id="261614at2759"/>
<evidence type="ECO:0000313" key="1">
    <source>
        <dbReference type="EnsemblMetazoa" id="XP_012063647.1"/>
    </source>
</evidence>
<proteinExistence type="predicted"/>
<keyword evidence="2" id="KW-1185">Reference proteome</keyword>
<protein>
    <submittedName>
        <fullName evidence="1">Uncharacterized protein</fullName>
    </submittedName>
</protein>
<dbReference type="EnsemblMetazoa" id="XM_012208257.1">
    <property type="protein sequence ID" value="XP_012063647.1"/>
    <property type="gene ID" value="LOC105626967"/>
</dbReference>
<name>A0A158P1I9_ATTCE</name>
<dbReference type="InParanoid" id="A0A158P1I9"/>
<sequence>MTTNDKKTICEIYKIKIKNLLTSNEKILIDYLKQSDNVYDDDEDSDNNKWNQCKRLCRQCERMWDKEKNIEDVTELNDTEISTMDNVNKNVEDECPACRNGDQSNGAYRIDNQNIIASREVEDWHSQQNLKTDIYKERPEHKIRNKPYTDIIAVKIDDEIEEIKESVCQDCAAATEFKVLMELRYGRITAPRIYETTHCKTEHC</sequence>
<reference evidence="1" key="2">
    <citation type="submission" date="2016-04" db="UniProtKB">
        <authorList>
            <consortium name="EnsemblMetazoa"/>
        </authorList>
    </citation>
    <scope>IDENTIFICATION</scope>
</reference>
<dbReference type="KEGG" id="acep:105626967"/>
<dbReference type="AlphaFoldDB" id="A0A158P1I9"/>
<organism evidence="1 2">
    <name type="scientific">Atta cephalotes</name>
    <name type="common">Leafcutter ant</name>
    <dbReference type="NCBI Taxonomy" id="12957"/>
    <lineage>
        <taxon>Eukaryota</taxon>
        <taxon>Metazoa</taxon>
        <taxon>Ecdysozoa</taxon>
        <taxon>Arthropoda</taxon>
        <taxon>Hexapoda</taxon>
        <taxon>Insecta</taxon>
        <taxon>Pterygota</taxon>
        <taxon>Neoptera</taxon>
        <taxon>Endopterygota</taxon>
        <taxon>Hymenoptera</taxon>
        <taxon>Apocrita</taxon>
        <taxon>Aculeata</taxon>
        <taxon>Formicoidea</taxon>
        <taxon>Formicidae</taxon>
        <taxon>Myrmicinae</taxon>
        <taxon>Atta</taxon>
    </lineage>
</organism>
<dbReference type="Proteomes" id="UP000005205">
    <property type="component" value="Unassembled WGS sequence"/>
</dbReference>
<dbReference type="EMBL" id="ADTU01006110">
    <property type="status" value="NOT_ANNOTATED_CDS"/>
    <property type="molecule type" value="Genomic_DNA"/>
</dbReference>
<reference evidence="2" key="1">
    <citation type="journal article" date="2011" name="PLoS Genet.">
        <title>The genome sequence of the leaf-cutter ant Atta cephalotes reveals insights into its obligate symbiotic lifestyle.</title>
        <authorList>
            <person name="Suen G."/>
            <person name="Teiling C."/>
            <person name="Li L."/>
            <person name="Holt C."/>
            <person name="Abouheif E."/>
            <person name="Bornberg-Bauer E."/>
            <person name="Bouffard P."/>
            <person name="Caldera E.J."/>
            <person name="Cash E."/>
            <person name="Cavanaugh A."/>
            <person name="Denas O."/>
            <person name="Elhaik E."/>
            <person name="Fave M.J."/>
            <person name="Gadau J."/>
            <person name="Gibson J.D."/>
            <person name="Graur D."/>
            <person name="Grubbs K.J."/>
            <person name="Hagen D.E."/>
            <person name="Harkins T.T."/>
            <person name="Helmkampf M."/>
            <person name="Hu H."/>
            <person name="Johnson B.R."/>
            <person name="Kim J."/>
            <person name="Marsh S.E."/>
            <person name="Moeller J.A."/>
            <person name="Munoz-Torres M.C."/>
            <person name="Murphy M.C."/>
            <person name="Naughton M.C."/>
            <person name="Nigam S."/>
            <person name="Overson R."/>
            <person name="Rajakumar R."/>
            <person name="Reese J.T."/>
            <person name="Scott J.J."/>
            <person name="Smith C.R."/>
            <person name="Tao S."/>
            <person name="Tsutsui N.D."/>
            <person name="Viljakainen L."/>
            <person name="Wissler L."/>
            <person name="Yandell M.D."/>
            <person name="Zimmer F."/>
            <person name="Taylor J."/>
            <person name="Slater S.C."/>
            <person name="Clifton S.W."/>
            <person name="Warren W.C."/>
            <person name="Elsik C.G."/>
            <person name="Smith C.D."/>
            <person name="Weinstock G.M."/>
            <person name="Gerardo N.M."/>
            <person name="Currie C.R."/>
        </authorList>
    </citation>
    <scope>NUCLEOTIDE SEQUENCE [LARGE SCALE GENOMIC DNA]</scope>
</reference>
<accession>A0A158P1I9</accession>
<evidence type="ECO:0000313" key="2">
    <source>
        <dbReference type="Proteomes" id="UP000005205"/>
    </source>
</evidence>